<keyword evidence="4" id="KW-1185">Reference proteome</keyword>
<reference evidence="3" key="1">
    <citation type="submission" date="2024-05" db="EMBL/GenBank/DDBJ databases">
        <title>Isolation and characterization of Sporomusa carbonis sp. nov., a carboxydotrophic hydrogenogen in the genus of Sporomusa isolated from a charcoal burning pile.</title>
        <authorList>
            <person name="Boeer T."/>
            <person name="Rosenbaum F."/>
            <person name="Eysell L."/>
            <person name="Mueller V."/>
            <person name="Daniel R."/>
            <person name="Poehlein A."/>
        </authorList>
    </citation>
    <scope>NUCLEOTIDE SEQUENCE [LARGE SCALE GENOMIC DNA]</scope>
    <source>
        <strain evidence="3">DSM 10669</strain>
    </source>
</reference>
<evidence type="ECO:0000313" key="3">
    <source>
        <dbReference type="EMBL" id="XFO69154.1"/>
    </source>
</evidence>
<evidence type="ECO:0000259" key="2">
    <source>
        <dbReference type="PROSITE" id="PS50263"/>
    </source>
</evidence>
<keyword evidence="1 3" id="KW-0378">Hydrolase</keyword>
<dbReference type="InterPro" id="IPR050345">
    <property type="entry name" value="Aliph_Amidase/BUP"/>
</dbReference>
<evidence type="ECO:0000313" key="4">
    <source>
        <dbReference type="Proteomes" id="UP000216752"/>
    </source>
</evidence>
<dbReference type="Pfam" id="PF00795">
    <property type="entry name" value="CN_hydrolase"/>
    <property type="match status" value="1"/>
</dbReference>
<gene>
    <name evidence="3" type="primary">ramA_1</name>
    <name evidence="3" type="ORF">SPSIL_053840</name>
</gene>
<protein>
    <submittedName>
        <fullName evidence="3">(R)-stereoselective amidase</fullName>
        <ecNumber evidence="3">3.5.1.100</ecNumber>
    </submittedName>
</protein>
<dbReference type="Gene3D" id="3.60.110.10">
    <property type="entry name" value="Carbon-nitrogen hydrolase"/>
    <property type="match status" value="1"/>
</dbReference>
<dbReference type="GO" id="GO:0016787">
    <property type="term" value="F:hydrolase activity"/>
    <property type="evidence" value="ECO:0007669"/>
    <property type="project" value="UniProtKB-KW"/>
</dbReference>
<name>A0ABZ3IU05_9FIRM</name>
<dbReference type="Proteomes" id="UP000216752">
    <property type="component" value="Chromosome"/>
</dbReference>
<dbReference type="InterPro" id="IPR003010">
    <property type="entry name" value="C-N_Hydrolase"/>
</dbReference>
<dbReference type="PROSITE" id="PS50263">
    <property type="entry name" value="CN_HYDROLASE"/>
    <property type="match status" value="1"/>
</dbReference>
<dbReference type="CDD" id="cd07197">
    <property type="entry name" value="nitrilase"/>
    <property type="match status" value="1"/>
</dbReference>
<accession>A0ABZ3IU05</accession>
<dbReference type="InterPro" id="IPR036526">
    <property type="entry name" value="C-N_Hydrolase_sf"/>
</dbReference>
<sequence>MKENLRIAAVQMPTVWMDYKENLKYMKEAIERAKEEQNVDLVIFPELSSIGYIRERNKQFGCKYIKSAEKISGPFVSGIAQQAKKSGVYVITGMTELHPEITGSLYNSAVLIDPRGDIVGKHRKLHIPGYEKHYFIPGSSAEVFKTPIGNIGITICYDGQFPELTRTLALKGAEVLVMLWNMPDFSNPPELLHYITATRAAENRMFSISCNRIGQDGEISFFGHSAVSDPVGNFLAKAEREETILYATLSRDVLLEERAQQPVFRDRRPDMYSELIKPL</sequence>
<dbReference type="SUPFAM" id="SSF56317">
    <property type="entry name" value="Carbon-nitrogen hydrolase"/>
    <property type="match status" value="1"/>
</dbReference>
<evidence type="ECO:0000256" key="1">
    <source>
        <dbReference type="ARBA" id="ARBA00022801"/>
    </source>
</evidence>
<dbReference type="EC" id="3.5.1.100" evidence="3"/>
<dbReference type="RefSeq" id="WP_094604394.1">
    <property type="nucleotide sequence ID" value="NZ_CP155573.1"/>
</dbReference>
<feature type="domain" description="CN hydrolase" evidence="2">
    <location>
        <begin position="5"/>
        <end position="251"/>
    </location>
</feature>
<dbReference type="PANTHER" id="PTHR43674">
    <property type="entry name" value="NITRILASE C965.09-RELATED"/>
    <property type="match status" value="1"/>
</dbReference>
<proteinExistence type="predicted"/>
<dbReference type="PANTHER" id="PTHR43674:SF16">
    <property type="entry name" value="CARBON-NITROGEN FAMILY, PUTATIVE (AFU_ORTHOLOGUE AFUA_5G02350)-RELATED"/>
    <property type="match status" value="1"/>
</dbReference>
<organism evidence="3 4">
    <name type="scientific">Sporomusa silvacetica DSM 10669</name>
    <dbReference type="NCBI Taxonomy" id="1123289"/>
    <lineage>
        <taxon>Bacteria</taxon>
        <taxon>Bacillati</taxon>
        <taxon>Bacillota</taxon>
        <taxon>Negativicutes</taxon>
        <taxon>Selenomonadales</taxon>
        <taxon>Sporomusaceae</taxon>
        <taxon>Sporomusa</taxon>
    </lineage>
</organism>
<dbReference type="EMBL" id="CP155573">
    <property type="protein sequence ID" value="XFO69154.1"/>
    <property type="molecule type" value="Genomic_DNA"/>
</dbReference>